<comment type="caution">
    <text evidence="3">The sequence shown here is derived from an EMBL/GenBank/DDBJ whole genome shotgun (WGS) entry which is preliminary data.</text>
</comment>
<evidence type="ECO:0000313" key="4">
    <source>
        <dbReference type="Proteomes" id="UP000557271"/>
    </source>
</evidence>
<dbReference type="OrthoDB" id="8949317at2759"/>
<dbReference type="Proteomes" id="UP000557271">
    <property type="component" value="Unassembled WGS sequence"/>
</dbReference>
<dbReference type="Gene3D" id="1.10.287.210">
    <property type="match status" value="1"/>
</dbReference>
<proteinExistence type="predicted"/>
<dbReference type="SUPFAM" id="SSF58069">
    <property type="entry name" value="Virus ectodomain"/>
    <property type="match status" value="1"/>
</dbReference>
<organism evidence="3 4">
    <name type="scientific">Chionis minor</name>
    <name type="common">Black-faced sheathbill</name>
    <dbReference type="NCBI Taxonomy" id="227182"/>
    <lineage>
        <taxon>Eukaryota</taxon>
        <taxon>Metazoa</taxon>
        <taxon>Chordata</taxon>
        <taxon>Craniata</taxon>
        <taxon>Vertebrata</taxon>
        <taxon>Euteleostomi</taxon>
        <taxon>Archelosauria</taxon>
        <taxon>Archosauria</taxon>
        <taxon>Dinosauria</taxon>
        <taxon>Saurischia</taxon>
        <taxon>Theropoda</taxon>
        <taxon>Coelurosauria</taxon>
        <taxon>Aves</taxon>
        <taxon>Neognathae</taxon>
        <taxon>Neoaves</taxon>
        <taxon>Charadriiformes</taxon>
        <taxon>Chionididae</taxon>
        <taxon>Chionis</taxon>
    </lineage>
</organism>
<accession>A0A7K7G271</accession>
<keyword evidence="4" id="KW-1185">Reference proteome</keyword>
<feature type="non-terminal residue" evidence="3">
    <location>
        <position position="1"/>
    </location>
</feature>
<dbReference type="InterPro" id="IPR018154">
    <property type="entry name" value="TLV/ENV_coat_polyprotein"/>
</dbReference>
<protein>
    <submittedName>
        <fullName evidence="3">ERVV2 protein</fullName>
    </submittedName>
</protein>
<evidence type="ECO:0000256" key="1">
    <source>
        <dbReference type="ARBA" id="ARBA00023157"/>
    </source>
</evidence>
<feature type="non-terminal residue" evidence="3">
    <location>
        <position position="124"/>
    </location>
</feature>
<keyword evidence="2" id="KW-0472">Membrane</keyword>
<evidence type="ECO:0000313" key="3">
    <source>
        <dbReference type="EMBL" id="NWY63428.1"/>
    </source>
</evidence>
<dbReference type="AlphaFoldDB" id="A0A7K7G271"/>
<reference evidence="3 4" key="1">
    <citation type="submission" date="2019-09" db="EMBL/GenBank/DDBJ databases">
        <title>Bird 10,000 Genomes (B10K) Project - Family phase.</title>
        <authorList>
            <person name="Zhang G."/>
        </authorList>
    </citation>
    <scope>NUCLEOTIDE SEQUENCE [LARGE SCALE GENOMIC DNA]</scope>
    <source>
        <strain evidence="3">B10K-UC-030-51</strain>
    </source>
</reference>
<name>A0A7K7G271_CHIMN</name>
<dbReference type="PANTHER" id="PTHR10424:SF73">
    <property type="entry name" value="ENDOGENOUS RETROVIRUS GROUP FC1 ENV POLYPROTEIN-RELATED"/>
    <property type="match status" value="1"/>
</dbReference>
<dbReference type="PANTHER" id="PTHR10424">
    <property type="entry name" value="VIRAL ENVELOPE PROTEIN"/>
    <property type="match status" value="1"/>
</dbReference>
<gene>
    <name evidence="3" type="primary">Ervv2</name>
    <name evidence="3" type="ORF">CHIMIN_R15412</name>
</gene>
<sequence>TANMGEVCTLINTTCCTYVSELGNIETDIQKIWEWTKVLHRITQDNTSWRFQELWEKFSSWLPKLGWLKQLFVLLITLIVVSLLFCILLRCFPSCTKGTVDSYAQWKKHQLRQKIESGKYFMQR</sequence>
<evidence type="ECO:0000256" key="2">
    <source>
        <dbReference type="SAM" id="Phobius"/>
    </source>
</evidence>
<keyword evidence="2" id="KW-1133">Transmembrane helix</keyword>
<feature type="transmembrane region" description="Helical" evidence="2">
    <location>
        <begin position="67"/>
        <end position="89"/>
    </location>
</feature>
<keyword evidence="1" id="KW-1015">Disulfide bond</keyword>
<dbReference type="EMBL" id="VZSF01017184">
    <property type="protein sequence ID" value="NWY63428.1"/>
    <property type="molecule type" value="Genomic_DNA"/>
</dbReference>
<keyword evidence="2" id="KW-0812">Transmembrane</keyword>